<evidence type="ECO:0000256" key="5">
    <source>
        <dbReference type="ARBA" id="ARBA00022692"/>
    </source>
</evidence>
<dbReference type="PANTHER" id="PTHR43848">
    <property type="entry name" value="PUTRESCINE TRANSPORT SYSTEM PERMEASE PROTEIN POTI"/>
    <property type="match status" value="1"/>
</dbReference>
<evidence type="ECO:0000313" key="12">
    <source>
        <dbReference type="Proteomes" id="UP000584824"/>
    </source>
</evidence>
<protein>
    <submittedName>
        <fullName evidence="11">Spermidine/putrescine transport system permease protein</fullName>
    </submittedName>
</protein>
<dbReference type="Pfam" id="PF00528">
    <property type="entry name" value="BPD_transp_1"/>
    <property type="match status" value="1"/>
</dbReference>
<dbReference type="InterPro" id="IPR000515">
    <property type="entry name" value="MetI-like"/>
</dbReference>
<dbReference type="PRINTS" id="PR00173">
    <property type="entry name" value="EDTRNSPORT"/>
</dbReference>
<evidence type="ECO:0000256" key="9">
    <source>
        <dbReference type="SAM" id="Coils"/>
    </source>
</evidence>
<keyword evidence="4" id="KW-1003">Cell membrane</keyword>
<evidence type="ECO:0000256" key="3">
    <source>
        <dbReference type="ARBA" id="ARBA00022448"/>
    </source>
</evidence>
<dbReference type="InterPro" id="IPR035906">
    <property type="entry name" value="MetI-like_sf"/>
</dbReference>
<comment type="subcellular location">
    <subcellularLocation>
        <location evidence="1 8">Cell membrane</location>
        <topology evidence="1 8">Multi-pass membrane protein</topology>
    </subcellularLocation>
</comment>
<dbReference type="RefSeq" id="WP_183791549.1">
    <property type="nucleotide sequence ID" value="NZ_JACIDU010000006.1"/>
</dbReference>
<keyword evidence="6 8" id="KW-1133">Transmembrane helix</keyword>
<name>A0A7W6P1W9_9HYPH</name>
<feature type="transmembrane region" description="Helical" evidence="8">
    <location>
        <begin position="133"/>
        <end position="154"/>
    </location>
</feature>
<sequence>MHKLMWWQKSLVGVAIGTLLFLYIPVAILILFSFNDSPVTSFPLSGFTLDWYRKVFANAALLQSLVNSLIVALSATALTIVIGVPAALALDRFEFIGKRLFTNTILLPLSLPGIVTGIAMLNFYKQIGLPQSLGAVIIGHATALVGIVITQVLARMEKLNRNLAEASSDLGATQVETFFHVIFPNIRSAIIGSALLCFTLSFDEIPVTYFLTGRDITLPMYIYSTLRRGITPEINAIGALIVLVSLALILSSVTMLREKK</sequence>
<feature type="transmembrane region" description="Helical" evidence="8">
    <location>
        <begin position="55"/>
        <end position="88"/>
    </location>
</feature>
<evidence type="ECO:0000313" key="11">
    <source>
        <dbReference type="EMBL" id="MBB4103224.1"/>
    </source>
</evidence>
<dbReference type="CDD" id="cd06261">
    <property type="entry name" value="TM_PBP2"/>
    <property type="match status" value="1"/>
</dbReference>
<dbReference type="AlphaFoldDB" id="A0A7W6P1W9"/>
<feature type="coiled-coil region" evidence="9">
    <location>
        <begin position="149"/>
        <end position="176"/>
    </location>
</feature>
<accession>A0A7W6P1W9</accession>
<dbReference type="SUPFAM" id="SSF161098">
    <property type="entry name" value="MetI-like"/>
    <property type="match status" value="1"/>
</dbReference>
<dbReference type="EMBL" id="JACIDU010000006">
    <property type="protein sequence ID" value="MBB4103224.1"/>
    <property type="molecule type" value="Genomic_DNA"/>
</dbReference>
<evidence type="ECO:0000259" key="10">
    <source>
        <dbReference type="PROSITE" id="PS50928"/>
    </source>
</evidence>
<keyword evidence="7 8" id="KW-0472">Membrane</keyword>
<keyword evidence="3 8" id="KW-0813">Transport</keyword>
<evidence type="ECO:0000256" key="2">
    <source>
        <dbReference type="ARBA" id="ARBA00007069"/>
    </source>
</evidence>
<gene>
    <name evidence="11" type="ORF">GGQ66_001781</name>
</gene>
<proteinExistence type="inferred from homology"/>
<keyword evidence="9" id="KW-0175">Coiled coil</keyword>
<comment type="caution">
    <text evidence="11">The sequence shown here is derived from an EMBL/GenBank/DDBJ whole genome shotgun (WGS) entry which is preliminary data.</text>
</comment>
<dbReference type="PROSITE" id="PS50928">
    <property type="entry name" value="ABC_TM1"/>
    <property type="match status" value="1"/>
</dbReference>
<dbReference type="PANTHER" id="PTHR43848:SF2">
    <property type="entry name" value="PUTRESCINE TRANSPORT SYSTEM PERMEASE PROTEIN POTI"/>
    <property type="match status" value="1"/>
</dbReference>
<comment type="similarity">
    <text evidence="2">Belongs to the binding-protein-dependent transport system permease family. CysTW subfamily.</text>
</comment>
<evidence type="ECO:0000256" key="4">
    <source>
        <dbReference type="ARBA" id="ARBA00022475"/>
    </source>
</evidence>
<dbReference type="Proteomes" id="UP000584824">
    <property type="component" value="Unassembled WGS sequence"/>
</dbReference>
<feature type="domain" description="ABC transmembrane type-1" evidence="10">
    <location>
        <begin position="65"/>
        <end position="252"/>
    </location>
</feature>
<feature type="transmembrane region" description="Helical" evidence="8">
    <location>
        <begin position="100"/>
        <end position="121"/>
    </location>
</feature>
<dbReference type="GO" id="GO:0005886">
    <property type="term" value="C:plasma membrane"/>
    <property type="evidence" value="ECO:0007669"/>
    <property type="project" value="UniProtKB-SubCell"/>
</dbReference>
<evidence type="ECO:0000256" key="1">
    <source>
        <dbReference type="ARBA" id="ARBA00004651"/>
    </source>
</evidence>
<keyword evidence="5 8" id="KW-0812">Transmembrane</keyword>
<feature type="transmembrane region" description="Helical" evidence="8">
    <location>
        <begin position="234"/>
        <end position="256"/>
    </location>
</feature>
<feature type="transmembrane region" description="Helical" evidence="8">
    <location>
        <begin position="189"/>
        <end position="211"/>
    </location>
</feature>
<dbReference type="InterPro" id="IPR051789">
    <property type="entry name" value="Bact_Polyamine_Transport"/>
</dbReference>
<evidence type="ECO:0000256" key="8">
    <source>
        <dbReference type="RuleBase" id="RU363032"/>
    </source>
</evidence>
<reference evidence="11 12" key="1">
    <citation type="submission" date="2020-08" db="EMBL/GenBank/DDBJ databases">
        <title>Genomic Encyclopedia of Type Strains, Phase IV (KMG-IV): sequencing the most valuable type-strain genomes for metagenomic binning, comparative biology and taxonomic classification.</title>
        <authorList>
            <person name="Goeker M."/>
        </authorList>
    </citation>
    <scope>NUCLEOTIDE SEQUENCE [LARGE SCALE GENOMIC DNA]</scope>
    <source>
        <strain evidence="11 12">DSM 26385</strain>
    </source>
</reference>
<evidence type="ECO:0000256" key="7">
    <source>
        <dbReference type="ARBA" id="ARBA00023136"/>
    </source>
</evidence>
<dbReference type="Gene3D" id="1.10.3720.10">
    <property type="entry name" value="MetI-like"/>
    <property type="match status" value="1"/>
</dbReference>
<organism evidence="11 12">
    <name type="scientific">Allorhizobium borbori</name>
    <dbReference type="NCBI Taxonomy" id="485907"/>
    <lineage>
        <taxon>Bacteria</taxon>
        <taxon>Pseudomonadati</taxon>
        <taxon>Pseudomonadota</taxon>
        <taxon>Alphaproteobacteria</taxon>
        <taxon>Hyphomicrobiales</taxon>
        <taxon>Rhizobiaceae</taxon>
        <taxon>Rhizobium/Agrobacterium group</taxon>
        <taxon>Allorhizobium</taxon>
    </lineage>
</organism>
<keyword evidence="12" id="KW-1185">Reference proteome</keyword>
<evidence type="ECO:0000256" key="6">
    <source>
        <dbReference type="ARBA" id="ARBA00022989"/>
    </source>
</evidence>
<dbReference type="GO" id="GO:0055085">
    <property type="term" value="P:transmembrane transport"/>
    <property type="evidence" value="ECO:0007669"/>
    <property type="project" value="InterPro"/>
</dbReference>
<feature type="transmembrane region" description="Helical" evidence="8">
    <location>
        <begin position="12"/>
        <end position="35"/>
    </location>
</feature>